<keyword evidence="6" id="KW-1185">Reference proteome</keyword>
<evidence type="ECO:0000313" key="6">
    <source>
        <dbReference type="Proteomes" id="UP000014254"/>
    </source>
</evidence>
<feature type="domain" description="AMP-dependent synthetase/ligase" evidence="3">
    <location>
        <begin position="28"/>
        <end position="387"/>
    </location>
</feature>
<dbReference type="Gene3D" id="3.40.50.12780">
    <property type="entry name" value="N-terminal domain of ligase-like"/>
    <property type="match status" value="1"/>
</dbReference>
<evidence type="ECO:0000256" key="1">
    <source>
        <dbReference type="ARBA" id="ARBA00006432"/>
    </source>
</evidence>
<dbReference type="Proteomes" id="UP000014254">
    <property type="component" value="Unassembled WGS sequence"/>
</dbReference>
<organism evidence="5 6">
    <name type="scientific">Mucor circinelloides f. circinelloides (strain 1006PhL)</name>
    <name type="common">Mucormycosis agent</name>
    <name type="synonym">Calyptromyces circinelloides</name>
    <dbReference type="NCBI Taxonomy" id="1220926"/>
    <lineage>
        <taxon>Eukaryota</taxon>
        <taxon>Fungi</taxon>
        <taxon>Fungi incertae sedis</taxon>
        <taxon>Mucoromycota</taxon>
        <taxon>Mucoromycotina</taxon>
        <taxon>Mucoromycetes</taxon>
        <taxon>Mucorales</taxon>
        <taxon>Mucorineae</taxon>
        <taxon>Mucoraceae</taxon>
        <taxon>Mucor</taxon>
    </lineage>
</organism>
<dbReference type="eggNOG" id="KOG1176">
    <property type="taxonomic scope" value="Eukaryota"/>
</dbReference>
<name>S2IW92_MUCC1</name>
<dbReference type="EMBL" id="KE124139">
    <property type="protein sequence ID" value="EPB81936.1"/>
    <property type="molecule type" value="Genomic_DNA"/>
</dbReference>
<sequence>MTLTSKIAPLVIPTGDSLYHILIGNNNNVSSDKPILIDIEAPYKSLTHGQLKKQILVAAAGLRRVFDVQRLDVVAICSPNHIDYVSIIHGIMCAGAVAAPLHYTSTVEDIVHDMKTVQAKYLITHVDVVDKALSAAKEAGIDESNIVIFGDSSVQDIRAVNDTILKGDQEAEPLTFTVEQMQNDPAVLYFTSGTTGRKKAVIRTQNNLLHSTFKSAINPSTIVLSYLDFNHSTSLVAIMLIAPYYGCTNYLLNHYSFRGLCAAIEKYKPGFIACAPYVVSSLMKDNIAKEYDITSLKMVACSGALLTQSIILEAQKQLGIVVLNVYGLSEVLGLFTTTPEISIGLGGTGVLSSRFTARIVDENGQDVPVGQVGELLVKGPTLTPGYYRSSECVIDEEGFFHTGDLFRCNENGVFFFCDRLKDLMKYYGTQIYPAEIESVFLKHPKVADCAAVGVYQPQVAAEFPRVYVMLAHGEESTQELIDELQAYTDSLLPEKKRVRAGIIVIDSFPRTSSGKIQRRFLRETANSIQVLA</sequence>
<comment type="similarity">
    <text evidence="1">Belongs to the ATP-dependent AMP-binding enzyme family.</text>
</comment>
<dbReference type="SUPFAM" id="SSF56801">
    <property type="entry name" value="Acetyl-CoA synthetase-like"/>
    <property type="match status" value="1"/>
</dbReference>
<evidence type="ECO:0000256" key="2">
    <source>
        <dbReference type="ARBA" id="ARBA00022598"/>
    </source>
</evidence>
<evidence type="ECO:0000259" key="4">
    <source>
        <dbReference type="Pfam" id="PF13193"/>
    </source>
</evidence>
<dbReference type="InterPro" id="IPR045851">
    <property type="entry name" value="AMP-bd_C_sf"/>
</dbReference>
<dbReference type="PANTHER" id="PTHR24096">
    <property type="entry name" value="LONG-CHAIN-FATTY-ACID--COA LIGASE"/>
    <property type="match status" value="1"/>
</dbReference>
<dbReference type="GO" id="GO:0016405">
    <property type="term" value="F:CoA-ligase activity"/>
    <property type="evidence" value="ECO:0007669"/>
    <property type="project" value="TreeGrafter"/>
</dbReference>
<dbReference type="PANTHER" id="PTHR24096:SF149">
    <property type="entry name" value="AMP-BINDING DOMAIN-CONTAINING PROTEIN-RELATED"/>
    <property type="match status" value="1"/>
</dbReference>
<keyword evidence="2" id="KW-0436">Ligase</keyword>
<dbReference type="Gene3D" id="3.30.300.30">
    <property type="match status" value="1"/>
</dbReference>
<proteinExistence type="inferred from homology"/>
<dbReference type="InterPro" id="IPR025110">
    <property type="entry name" value="AMP-bd_C"/>
</dbReference>
<evidence type="ECO:0000313" key="5">
    <source>
        <dbReference type="EMBL" id="EPB81936.1"/>
    </source>
</evidence>
<dbReference type="InParanoid" id="S2IW92"/>
<gene>
    <name evidence="5" type="ORF">HMPREF1544_11325</name>
</gene>
<dbReference type="Pfam" id="PF00501">
    <property type="entry name" value="AMP-binding"/>
    <property type="match status" value="1"/>
</dbReference>
<protein>
    <recommendedName>
        <fullName evidence="7">AMP-dependent synthetase/ligase domain-containing protein</fullName>
    </recommendedName>
</protein>
<dbReference type="InterPro" id="IPR042099">
    <property type="entry name" value="ANL_N_sf"/>
</dbReference>
<dbReference type="STRING" id="1220926.S2IW92"/>
<evidence type="ECO:0008006" key="7">
    <source>
        <dbReference type="Google" id="ProtNLM"/>
    </source>
</evidence>
<dbReference type="VEuPathDB" id="FungiDB:HMPREF1544_11325"/>
<dbReference type="Pfam" id="PF13193">
    <property type="entry name" value="AMP-binding_C"/>
    <property type="match status" value="1"/>
</dbReference>
<evidence type="ECO:0000259" key="3">
    <source>
        <dbReference type="Pfam" id="PF00501"/>
    </source>
</evidence>
<dbReference type="InterPro" id="IPR000873">
    <property type="entry name" value="AMP-dep_synth/lig_dom"/>
</dbReference>
<feature type="domain" description="AMP-binding enzyme C-terminal" evidence="4">
    <location>
        <begin position="435"/>
        <end position="515"/>
    </location>
</feature>
<dbReference type="AlphaFoldDB" id="S2IW92"/>
<dbReference type="OrthoDB" id="6509636at2759"/>
<reference evidence="6" key="1">
    <citation type="submission" date="2013-05" db="EMBL/GenBank/DDBJ databases">
        <title>The Genome sequence of Mucor circinelloides f. circinelloides 1006PhL.</title>
        <authorList>
            <consortium name="The Broad Institute Genomics Platform"/>
            <person name="Cuomo C."/>
            <person name="Earl A."/>
            <person name="Findley K."/>
            <person name="Lee S.C."/>
            <person name="Walker B."/>
            <person name="Young S."/>
            <person name="Zeng Q."/>
            <person name="Gargeya S."/>
            <person name="Fitzgerald M."/>
            <person name="Haas B."/>
            <person name="Abouelleil A."/>
            <person name="Allen A.W."/>
            <person name="Alvarado L."/>
            <person name="Arachchi H.M."/>
            <person name="Berlin A.M."/>
            <person name="Chapman S.B."/>
            <person name="Gainer-Dewar J."/>
            <person name="Goldberg J."/>
            <person name="Griggs A."/>
            <person name="Gujja S."/>
            <person name="Hansen M."/>
            <person name="Howarth C."/>
            <person name="Imamovic A."/>
            <person name="Ireland A."/>
            <person name="Larimer J."/>
            <person name="McCowan C."/>
            <person name="Murphy C."/>
            <person name="Pearson M."/>
            <person name="Poon T.W."/>
            <person name="Priest M."/>
            <person name="Roberts A."/>
            <person name="Saif S."/>
            <person name="Shea T."/>
            <person name="Sisk P."/>
            <person name="Sykes S."/>
            <person name="Wortman J."/>
            <person name="Nusbaum C."/>
            <person name="Birren B."/>
        </authorList>
    </citation>
    <scope>NUCLEOTIDE SEQUENCE [LARGE SCALE GENOMIC DNA]</scope>
    <source>
        <strain evidence="6">1006PhL</strain>
    </source>
</reference>
<accession>S2IW92</accession>
<dbReference type="OMA" id="QTMAIVC"/>